<organism evidence="2">
    <name type="scientific">hydrothermal vent metagenome</name>
    <dbReference type="NCBI Taxonomy" id="652676"/>
    <lineage>
        <taxon>unclassified sequences</taxon>
        <taxon>metagenomes</taxon>
        <taxon>ecological metagenomes</taxon>
    </lineage>
</organism>
<dbReference type="Pfam" id="PF13801">
    <property type="entry name" value="Metal_resist"/>
    <property type="match status" value="1"/>
</dbReference>
<name>A0A3B0RC31_9ZZZZ</name>
<evidence type="ECO:0000256" key="1">
    <source>
        <dbReference type="SAM" id="Phobius"/>
    </source>
</evidence>
<dbReference type="InterPro" id="IPR025961">
    <property type="entry name" value="Metal_resist"/>
</dbReference>
<protein>
    <recommendedName>
        <fullName evidence="3">Periplasmic heavy metal sensor</fullName>
    </recommendedName>
</protein>
<sequence>MSRNRGIFWTLAISLAINLLMLGGIAGLSLANRQRGPVVVDQAQIRVPPGARSFNSRQFFMALPAADKIKVRQRMTEYRKARAKRFRQIQKIRKNLFFLLQEQQLNTDKIDTALADLRRAEAAELKYGQDLIMEIISGLAPDTRRQVVQKMAQPPRLQRHPPAAIN</sequence>
<proteinExistence type="predicted"/>
<evidence type="ECO:0008006" key="3">
    <source>
        <dbReference type="Google" id="ProtNLM"/>
    </source>
</evidence>
<evidence type="ECO:0000313" key="2">
    <source>
        <dbReference type="EMBL" id="VAV89549.1"/>
    </source>
</evidence>
<keyword evidence="1" id="KW-1133">Transmembrane helix</keyword>
<accession>A0A3B0RC31</accession>
<keyword evidence="1" id="KW-0472">Membrane</keyword>
<dbReference type="EMBL" id="UOEE01000089">
    <property type="protein sequence ID" value="VAV89549.1"/>
    <property type="molecule type" value="Genomic_DNA"/>
</dbReference>
<feature type="transmembrane region" description="Helical" evidence="1">
    <location>
        <begin position="6"/>
        <end position="28"/>
    </location>
</feature>
<dbReference type="AlphaFoldDB" id="A0A3B0RC31"/>
<reference evidence="2" key="1">
    <citation type="submission" date="2018-06" db="EMBL/GenBank/DDBJ databases">
        <authorList>
            <person name="Zhirakovskaya E."/>
        </authorList>
    </citation>
    <scope>NUCLEOTIDE SEQUENCE</scope>
</reference>
<gene>
    <name evidence="2" type="ORF">MNBD_ALPHA06-1303</name>
</gene>
<keyword evidence="1" id="KW-0812">Transmembrane</keyword>